<dbReference type="VEuPathDB" id="PiroplasmaDB:BEWA_024100"/>
<name>L0AX10_THEEQ</name>
<organism evidence="2 3">
    <name type="scientific">Theileria equi strain WA</name>
    <dbReference type="NCBI Taxonomy" id="1537102"/>
    <lineage>
        <taxon>Eukaryota</taxon>
        <taxon>Sar</taxon>
        <taxon>Alveolata</taxon>
        <taxon>Apicomplexa</taxon>
        <taxon>Aconoidasida</taxon>
        <taxon>Piroplasmida</taxon>
        <taxon>Theileriidae</taxon>
        <taxon>Theileria</taxon>
    </lineage>
</organism>
<evidence type="ECO:0000313" key="2">
    <source>
        <dbReference type="EMBL" id="AFZ79561.1"/>
    </source>
</evidence>
<dbReference type="Proteomes" id="UP000031512">
    <property type="component" value="Chromosome 1"/>
</dbReference>
<dbReference type="KEGG" id="beq:BEWA_024100"/>
<dbReference type="EMBL" id="CP001669">
    <property type="protein sequence ID" value="AFZ79561.1"/>
    <property type="molecule type" value="Genomic_DNA"/>
</dbReference>
<keyword evidence="3" id="KW-1185">Reference proteome</keyword>
<evidence type="ECO:0000313" key="3">
    <source>
        <dbReference type="Proteomes" id="UP000031512"/>
    </source>
</evidence>
<dbReference type="RefSeq" id="XP_004829227.1">
    <property type="nucleotide sequence ID" value="XM_004829170.1"/>
</dbReference>
<dbReference type="AlphaFoldDB" id="L0AX10"/>
<reference evidence="2 3" key="1">
    <citation type="journal article" date="2012" name="BMC Genomics">
        <title>Comparative genomic analysis and phylogenetic position of Theileria equi.</title>
        <authorList>
            <person name="Kappmeyer L.S."/>
            <person name="Thiagarajan M."/>
            <person name="Herndon D.R."/>
            <person name="Ramsay J.D."/>
            <person name="Caler E."/>
            <person name="Djikeng A."/>
            <person name="Gillespie J.J."/>
            <person name="Lau A.O."/>
            <person name="Roalson E.H."/>
            <person name="Silva J.C."/>
            <person name="Silva M.G."/>
            <person name="Suarez C.E."/>
            <person name="Ueti M.W."/>
            <person name="Nene V.M."/>
            <person name="Mealey R.H."/>
            <person name="Knowles D.P."/>
            <person name="Brayton K.A."/>
        </authorList>
    </citation>
    <scope>NUCLEOTIDE SEQUENCE [LARGE SCALE GENOMIC DNA]</scope>
    <source>
        <strain evidence="2 3">WA</strain>
    </source>
</reference>
<evidence type="ECO:0000256" key="1">
    <source>
        <dbReference type="SAM" id="MobiDB-lite"/>
    </source>
</evidence>
<protein>
    <submittedName>
        <fullName evidence="2">Uncharacterized protein</fullName>
    </submittedName>
</protein>
<dbReference type="GeneID" id="15807141"/>
<accession>L0AX10</accession>
<feature type="region of interest" description="Disordered" evidence="1">
    <location>
        <begin position="1"/>
        <end position="24"/>
    </location>
</feature>
<proteinExistence type="predicted"/>
<gene>
    <name evidence="2" type="ORF">BEWA_024100</name>
</gene>
<sequence length="115" mass="13056">MPKTLGELESLEKKQVIAPKSQKKDPVAEFKRMEGIKRGLPKGLRERVEKRGVKNVQALKVVARQAVLRKKNESIKGVPKGVVKPKKQNVEKAPQYKVDRKIVKKAKRAVARLRL</sequence>